<accession>A0A1E7WXZ1</accession>
<proteinExistence type="predicted"/>
<evidence type="ECO:0000313" key="3">
    <source>
        <dbReference type="EMBL" id="OFA04715.1"/>
    </source>
</evidence>
<feature type="chain" id="PRO_5009207970" evidence="1">
    <location>
        <begin position="29"/>
        <end position="175"/>
    </location>
</feature>
<evidence type="ECO:0000259" key="2">
    <source>
        <dbReference type="Pfam" id="PF05229"/>
    </source>
</evidence>
<keyword evidence="1" id="KW-0732">Signal</keyword>
<comment type="caution">
    <text evidence="3">The sequence shown here is derived from an EMBL/GenBank/DDBJ whole genome shotgun (WGS) entry which is preliminary data.</text>
</comment>
<evidence type="ECO:0000256" key="1">
    <source>
        <dbReference type="SAM" id="SignalP"/>
    </source>
</evidence>
<keyword evidence="3" id="KW-0167">Capsid protein</keyword>
<dbReference type="Pfam" id="PF05229">
    <property type="entry name" value="SCPU"/>
    <property type="match status" value="1"/>
</dbReference>
<dbReference type="SMART" id="SM00972">
    <property type="entry name" value="SCPU"/>
    <property type="match status" value="1"/>
</dbReference>
<dbReference type="AlphaFoldDB" id="A0A1E7WXZ1"/>
<dbReference type="Proteomes" id="UP000175989">
    <property type="component" value="Unassembled WGS sequence"/>
</dbReference>
<protein>
    <submittedName>
        <fullName evidence="3">Spore coat protein U domain protein</fullName>
    </submittedName>
</protein>
<evidence type="ECO:0000313" key="4">
    <source>
        <dbReference type="Proteomes" id="UP000175989"/>
    </source>
</evidence>
<gene>
    <name evidence="3" type="ORF">DUPY_16010</name>
</gene>
<dbReference type="PANTHER" id="PTHR37089">
    <property type="entry name" value="PROTEIN U-RELATED"/>
    <property type="match status" value="1"/>
</dbReference>
<dbReference type="EMBL" id="LROM01000068">
    <property type="protein sequence ID" value="OFA04715.1"/>
    <property type="molecule type" value="Genomic_DNA"/>
</dbReference>
<organism evidence="3 4">
    <name type="scientific">Duganella phyllosphaerae</name>
    <dbReference type="NCBI Taxonomy" id="762836"/>
    <lineage>
        <taxon>Bacteria</taxon>
        <taxon>Pseudomonadati</taxon>
        <taxon>Pseudomonadota</taxon>
        <taxon>Betaproteobacteria</taxon>
        <taxon>Burkholderiales</taxon>
        <taxon>Oxalobacteraceae</taxon>
        <taxon>Telluria group</taxon>
        <taxon>Duganella</taxon>
    </lineage>
</organism>
<name>A0A1E7WXZ1_9BURK</name>
<keyword evidence="4" id="KW-1185">Reference proteome</keyword>
<feature type="domain" description="Spore coat protein U/FanG" evidence="2">
    <location>
        <begin position="37"/>
        <end position="172"/>
    </location>
</feature>
<feature type="signal peptide" evidence="1">
    <location>
        <begin position="1"/>
        <end position="28"/>
    </location>
</feature>
<dbReference type="PANTHER" id="PTHR37089:SF4">
    <property type="entry name" value="EXPORTED PROTEIN"/>
    <property type="match status" value="1"/>
</dbReference>
<dbReference type="PATRIC" id="fig|762836.4.peg.1671"/>
<dbReference type="RefSeq" id="WP_070247316.1">
    <property type="nucleotide sequence ID" value="NZ_LROM01000068.1"/>
</dbReference>
<sequence>MRTRKNGLAALATVVATTLAVVAPLADAAVYSNGSKTSNFDVTLKIIADCTIATQPLDFGQSQGVLATTVSVNTTLNVTCTNTTPYNVGLSAGTGTGSTIAARVMSGTGANTSTVSYNLFQASGATNWGNTQGTDTLSRTGSGSSQALTVYGAIPAQATPQPDTYKSTITATVYF</sequence>
<dbReference type="InterPro" id="IPR007893">
    <property type="entry name" value="Spore_coat_U/FanG"/>
</dbReference>
<dbReference type="InterPro" id="IPR053167">
    <property type="entry name" value="Spore_coat_component"/>
</dbReference>
<keyword evidence="3" id="KW-0946">Virion</keyword>
<reference evidence="4" key="1">
    <citation type="journal article" date="2016" name="Front. Microbiol.">
        <title>Molecular Keys to the Janthinobacterium and Duganella spp. Interaction with the Plant Pathogen Fusarium graminearum.</title>
        <authorList>
            <person name="Haack F.S."/>
            <person name="Poehlein A."/>
            <person name="Kroger C."/>
            <person name="Voigt C.A."/>
            <person name="Piepenbring M."/>
            <person name="Bode H.B."/>
            <person name="Daniel R."/>
            <person name="Schafer W."/>
            <person name="Streit W.R."/>
        </authorList>
    </citation>
    <scope>NUCLEOTIDE SEQUENCE [LARGE SCALE GENOMIC DNA]</scope>
    <source>
        <strain evidence="4">T54</strain>
    </source>
</reference>
<dbReference type="OrthoDB" id="6505076at2"/>